<dbReference type="eggNOG" id="arCOG03665">
    <property type="taxonomic scope" value="Archaea"/>
</dbReference>
<protein>
    <submittedName>
        <fullName evidence="4">Subtilisin-like serine protease</fullName>
    </submittedName>
</protein>
<proteinExistence type="predicted"/>
<dbReference type="PANTHER" id="PTHR14218:SF15">
    <property type="entry name" value="TRIPEPTIDYL-PEPTIDASE 1"/>
    <property type="match status" value="1"/>
</dbReference>
<dbReference type="KEGG" id="asc:ASAC_0635"/>
<accession>D9Q154</accession>
<dbReference type="PANTHER" id="PTHR14218">
    <property type="entry name" value="PROTEASE S8 TRIPEPTIDYL PEPTIDASE I CLN2"/>
    <property type="match status" value="1"/>
</dbReference>
<evidence type="ECO:0000259" key="3">
    <source>
        <dbReference type="PROSITE" id="PS51695"/>
    </source>
</evidence>
<dbReference type="STRING" id="666510.ASAC_0635"/>
<dbReference type="GO" id="GO:0008240">
    <property type="term" value="F:tripeptidyl-peptidase activity"/>
    <property type="evidence" value="ECO:0007669"/>
    <property type="project" value="TreeGrafter"/>
</dbReference>
<dbReference type="InterPro" id="IPR050819">
    <property type="entry name" value="Tripeptidyl-peptidase_I"/>
</dbReference>
<dbReference type="GO" id="GO:0004252">
    <property type="term" value="F:serine-type endopeptidase activity"/>
    <property type="evidence" value="ECO:0007669"/>
    <property type="project" value="InterPro"/>
</dbReference>
<dbReference type="GO" id="GO:0006508">
    <property type="term" value="P:proteolysis"/>
    <property type="evidence" value="ECO:0007669"/>
    <property type="project" value="UniProtKB-KW"/>
</dbReference>
<keyword evidence="1" id="KW-0472">Membrane</keyword>
<dbReference type="Gene3D" id="3.40.50.200">
    <property type="entry name" value="Peptidase S8/S53 domain"/>
    <property type="match status" value="1"/>
</dbReference>
<dbReference type="InterPro" id="IPR036852">
    <property type="entry name" value="Peptidase_S8/S53_dom_sf"/>
</dbReference>
<dbReference type="InterPro" id="IPR000727">
    <property type="entry name" value="T_SNARE_dom"/>
</dbReference>
<evidence type="ECO:0000259" key="2">
    <source>
        <dbReference type="PROSITE" id="PS50192"/>
    </source>
</evidence>
<dbReference type="eggNOG" id="arCOG05585">
    <property type="taxonomic scope" value="Archaea"/>
</dbReference>
<dbReference type="SUPFAM" id="SSF52743">
    <property type="entry name" value="Subtilisin-like"/>
    <property type="match status" value="1"/>
</dbReference>
<dbReference type="PROSITE" id="PS50192">
    <property type="entry name" value="T_SNARE"/>
    <property type="match status" value="1"/>
</dbReference>
<dbReference type="Proteomes" id="UP000000346">
    <property type="component" value="Chromosome"/>
</dbReference>
<dbReference type="EMBL" id="CP001742">
    <property type="protein sequence ID" value="ADL19042.1"/>
    <property type="molecule type" value="Genomic_DNA"/>
</dbReference>
<dbReference type="InParanoid" id="D9Q154"/>
<keyword evidence="4" id="KW-0378">Hydrolase</keyword>
<name>D9Q154_ACIS3</name>
<dbReference type="InterPro" id="IPR030400">
    <property type="entry name" value="Sedolisin_dom"/>
</dbReference>
<dbReference type="HOGENOM" id="CLU_006754_0_0_2"/>
<dbReference type="PROSITE" id="PS51695">
    <property type="entry name" value="SEDOLISIN"/>
    <property type="match status" value="1"/>
</dbReference>
<keyword evidence="5" id="KW-1185">Reference proteome</keyword>
<gene>
    <name evidence="4" type="ordered locus">ASAC_0635</name>
</gene>
<evidence type="ECO:0000313" key="4">
    <source>
        <dbReference type="EMBL" id="ADL19042.1"/>
    </source>
</evidence>
<evidence type="ECO:0000256" key="1">
    <source>
        <dbReference type="SAM" id="Phobius"/>
    </source>
</evidence>
<evidence type="ECO:0000313" key="5">
    <source>
        <dbReference type="Proteomes" id="UP000000346"/>
    </source>
</evidence>
<sequence>MQPMNLAKGLVLALVALMVISAIPSLPVASSQGPETVAVLYVPLRDLGLVFLYAEASSTPGNPLYGHLMNSTMLSLVLPPPSQVSGNASLLQGMGFRVLGVLEGSMILFGARLGQLEEDFGGQARYFSYMGREYFVYASYVPGMGYVYASNFTLQPLGLTSGLQGVGPGELREAYGVGNMTGSGVPVGIVTYYGDPLLEDELRAFDAAYGLPGASMSYVPVGPYDPNLGLYSGWAEEAEALAEAVHSMAPGSPIVIYAAWQGLPFSAIAAEVDQLNATPVVLIPFGAPEGLVNYLGYGFYLFNFYLADAYFALGAAEGITFVAPTGNNGSLYPYGPLGSLYYPASSPWVLSVGGSTSFVSGNLTAQSSWSAEGDLGSQAGVSGVEPMPWWQGLLRQAPPQGFPHGRSSPDVVADASPATGLSVVTASGQGSAWGNGLAAAVVAGELADVEGYVGHRLGLIAPTLYLMYRGTPCNASTRSAFEQAYPGYSFPWLAGRGYSVLDGLGAVNAGQLARWLANGSLLRAINCTVPRLLVSASLSPQGPELLPGQRLSVVASVTYYNETVSSGFVNLYIETAQQGVVEVVPMSYSAGLWRASVTVPANASGPAMIAVEARYNGTWGIYEYEAFIGYFVEDLNLSPGPHLGPLSMSYEVVELNGTPVNVPPLFDVLYYCYNNNTYALEGTALGGSIEVKLPGYYVVEARPPAFASLPLVSGPLVAVGYSPEAAGGYAPSPGGCLYFTVSLKAPAEAGPEASAMIERGSNVTVYLASNSSGLVSTFYQAYVYYNSTLGEYWGCVRLPSYVGQGYYAVIVETNYSSAELGAVEGVTYGYVYVSPPLRATLKAPAYSMMGQPIRVYANVTYLNGTPARLGYFTLSVRPVSGGPSASLPMEFNSTLGLWEATVTLPWSNGSLEGISAGQPQAWDLEVYGQGVYSQLAPVETQVIEVPVYYYFNRTLGAGQFYPVDSYFDDVNMTFSGALYNDVFAGTDYIVDSNVTILYSSSYGVLVIVDSNVTLAYSRLGRVVLVNSSLTMLWSNVSGLAVGPGSRVSVVVPAYVREAVGYLQSLVADYFSQAMGNVSLVREELLGDLGRLSDELSGVRFNVSLLQGQLYQTMENLTAAWQRLEGLRANVTALGYAINASLAYAKAMLQEANSAVSQAGYVVGEFRSLASQLRSNVTAEAELVSALESNVSSLGRALSMAEANITGLRQNVTQLMSYQEAEASRLSSWIGGNYTALRSQLLQLSSSVSAQGSRLSSQASSLARATAVAVAGLALAIAALALALLHVMPRRPRRAPQA</sequence>
<feature type="domain" description="T-SNARE coiled-coil homology" evidence="2">
    <location>
        <begin position="1145"/>
        <end position="1207"/>
    </location>
</feature>
<keyword evidence="1" id="KW-1133">Transmembrane helix</keyword>
<reference evidence="4 5" key="1">
    <citation type="journal article" date="2010" name="Appl. Environ. Microbiol.">
        <title>The genome sequence of the crenarchaeon Acidilobus saccharovorans supports a new order, Acidilobales, and suggests an important ecological role in terrestrial acidic hot springs.</title>
        <authorList>
            <person name="Mardanov A.V."/>
            <person name="Svetlitchnyi V.A."/>
            <person name="Beletsky A.V."/>
            <person name="Prokofeva M.I."/>
            <person name="Bonch-Osmolovskaya E.A."/>
            <person name="Ravin N.V."/>
            <person name="Skryabin K.G."/>
        </authorList>
    </citation>
    <scope>NUCLEOTIDE SEQUENCE [LARGE SCALE GENOMIC DNA]</scope>
    <source>
        <strain evidence="5">DSM 16705 / JCM 18335 / VKM B-2471 / 345-15</strain>
    </source>
</reference>
<keyword evidence="1" id="KW-0812">Transmembrane</keyword>
<feature type="domain" description="Peptidase S53" evidence="3">
    <location>
        <begin position="165"/>
        <end position="519"/>
    </location>
</feature>
<feature type="transmembrane region" description="Helical" evidence="1">
    <location>
        <begin position="1261"/>
        <end position="1284"/>
    </location>
</feature>
<organism evidence="4 5">
    <name type="scientific">Acidilobus saccharovorans (strain DSM 16705 / JCM 18335 / VKM B-2471 / 345-15)</name>
    <dbReference type="NCBI Taxonomy" id="666510"/>
    <lineage>
        <taxon>Archaea</taxon>
        <taxon>Thermoproteota</taxon>
        <taxon>Thermoprotei</taxon>
        <taxon>Acidilobales</taxon>
        <taxon>Acidilobaceae</taxon>
        <taxon>Acidilobus</taxon>
    </lineage>
</organism>
<keyword evidence="4" id="KW-0645">Protease</keyword>